<gene>
    <name evidence="1" type="ORF">SDC9_191339</name>
</gene>
<protein>
    <submittedName>
        <fullName evidence="1">Uncharacterized protein</fullName>
    </submittedName>
</protein>
<name>A0A645I011_9ZZZZ</name>
<dbReference type="AlphaFoldDB" id="A0A645I011"/>
<organism evidence="1">
    <name type="scientific">bioreactor metagenome</name>
    <dbReference type="NCBI Taxonomy" id="1076179"/>
    <lineage>
        <taxon>unclassified sequences</taxon>
        <taxon>metagenomes</taxon>
        <taxon>ecological metagenomes</taxon>
    </lineage>
</organism>
<proteinExistence type="predicted"/>
<reference evidence="1" key="1">
    <citation type="submission" date="2019-08" db="EMBL/GenBank/DDBJ databases">
        <authorList>
            <person name="Kucharzyk K."/>
            <person name="Murdoch R.W."/>
            <person name="Higgins S."/>
            <person name="Loffler F."/>
        </authorList>
    </citation>
    <scope>NUCLEOTIDE SEQUENCE</scope>
</reference>
<evidence type="ECO:0000313" key="1">
    <source>
        <dbReference type="EMBL" id="MPN43779.1"/>
    </source>
</evidence>
<dbReference type="EMBL" id="VSSQ01102386">
    <property type="protein sequence ID" value="MPN43779.1"/>
    <property type="molecule type" value="Genomic_DNA"/>
</dbReference>
<comment type="caution">
    <text evidence="1">The sequence shown here is derived from an EMBL/GenBank/DDBJ whole genome shotgun (WGS) entry which is preliminary data.</text>
</comment>
<sequence length="35" mass="3692">MKKIIISALVAALLVGIGIASQLIKNQIQKLEGCL</sequence>
<accession>A0A645I011</accession>